<dbReference type="Proteomes" id="UP001596087">
    <property type="component" value="Unassembled WGS sequence"/>
</dbReference>
<name>A0ABW0BK36_9ACTN</name>
<dbReference type="PANTHER" id="PTHR43384">
    <property type="entry name" value="SEPTUM SITE-DETERMINING PROTEIN MIND HOMOLOG, CHLOROPLASTIC-RELATED"/>
    <property type="match status" value="1"/>
</dbReference>
<dbReference type="SUPFAM" id="SSF52540">
    <property type="entry name" value="P-loop containing nucleoside triphosphate hydrolases"/>
    <property type="match status" value="1"/>
</dbReference>
<dbReference type="InterPro" id="IPR027417">
    <property type="entry name" value="P-loop_NTPase"/>
</dbReference>
<keyword evidence="2" id="KW-1185">Reference proteome</keyword>
<dbReference type="Gene3D" id="3.40.50.300">
    <property type="entry name" value="P-loop containing nucleotide triphosphate hydrolases"/>
    <property type="match status" value="1"/>
</dbReference>
<dbReference type="InterPro" id="IPR050625">
    <property type="entry name" value="ParA/MinD_ATPase"/>
</dbReference>
<dbReference type="PANTHER" id="PTHR43384:SF13">
    <property type="entry name" value="SLR0110 PROTEIN"/>
    <property type="match status" value="1"/>
</dbReference>
<dbReference type="RefSeq" id="WP_378590488.1">
    <property type="nucleotide sequence ID" value="NZ_JBHSKD010000011.1"/>
</dbReference>
<evidence type="ECO:0000313" key="2">
    <source>
        <dbReference type="Proteomes" id="UP001596087"/>
    </source>
</evidence>
<proteinExistence type="predicted"/>
<comment type="caution">
    <text evidence="1">The sequence shown here is derived from an EMBL/GenBank/DDBJ whole genome shotgun (WGS) entry which is preliminary data.</text>
</comment>
<evidence type="ECO:0000313" key="1">
    <source>
        <dbReference type="EMBL" id="MFC5177450.1"/>
    </source>
</evidence>
<accession>A0ABW0BK36</accession>
<gene>
    <name evidence="1" type="ORF">ACFPGP_12255</name>
</gene>
<sequence length="420" mass="42797">MAVVVLVLAGGAGWESGALARLQGRRDIVVLRRCVDVDDLLAAAGSGQADVAVVGLDADGLDRPAVDHLRHHGVRPVAVVASGPALDQGALHASRIGVSAVVADDDLAALPDLVLAGDEPPATAVRGLEGAPSPDAAGRVVAVWGPAGAPGRTTVAVGTAAGLAARGLPTVLVDADPYGGAVAQQLGVLDEVSGLLAAARAAAEGCLPERLGGLARSLGGRLAVVTGLPRPDRWTEVRPGVLEHLLEEARGRGHVVVDTGFSLELDPFTEASGRPGRNQLTRSALEVADEVVVVGTADPVGLTRLARGLVELREVTRGAPVRVVVNRSRPTLGWDDAEVAGMVEGFTQLAGLHFLPDDRAAADRALVTGRPVVECSDGPLARGLGELADALAPAPAAPAARRVGRVARVRRRTAGTARPR</sequence>
<protein>
    <submittedName>
        <fullName evidence="1">CpaE family protein</fullName>
    </submittedName>
</protein>
<dbReference type="EMBL" id="JBHSKD010000011">
    <property type="protein sequence ID" value="MFC5177450.1"/>
    <property type="molecule type" value="Genomic_DNA"/>
</dbReference>
<reference evidence="2" key="1">
    <citation type="journal article" date="2019" name="Int. J. Syst. Evol. Microbiol.">
        <title>The Global Catalogue of Microorganisms (GCM) 10K type strain sequencing project: providing services to taxonomists for standard genome sequencing and annotation.</title>
        <authorList>
            <consortium name="The Broad Institute Genomics Platform"/>
            <consortium name="The Broad Institute Genome Sequencing Center for Infectious Disease"/>
            <person name="Wu L."/>
            <person name="Ma J."/>
        </authorList>
    </citation>
    <scope>NUCLEOTIDE SEQUENCE [LARGE SCALE GENOMIC DNA]</scope>
    <source>
        <strain evidence="2">DFY41</strain>
    </source>
</reference>
<organism evidence="1 2">
    <name type="scientific">Nocardioides taihuensis</name>
    <dbReference type="NCBI Taxonomy" id="1835606"/>
    <lineage>
        <taxon>Bacteria</taxon>
        <taxon>Bacillati</taxon>
        <taxon>Actinomycetota</taxon>
        <taxon>Actinomycetes</taxon>
        <taxon>Propionibacteriales</taxon>
        <taxon>Nocardioidaceae</taxon>
        <taxon>Nocardioides</taxon>
    </lineage>
</organism>